<keyword evidence="3" id="KW-0732">Signal</keyword>
<keyword evidence="4" id="KW-0378">Hydrolase</keyword>
<dbReference type="GO" id="GO:0070008">
    <property type="term" value="F:serine-type exopeptidase activity"/>
    <property type="evidence" value="ECO:0007669"/>
    <property type="project" value="InterPro"/>
</dbReference>
<dbReference type="PANTHER" id="PTHR11010">
    <property type="entry name" value="PROTEASE S28 PRO-X CARBOXYPEPTIDASE-RELATED"/>
    <property type="match status" value="1"/>
</dbReference>
<sequence>MRIGLLLLAAAISGHLIMLSNGLVTSRLLHSVSANGSYLTAEEHWFNQTLDHFSPLDHRKFEQRYYEFLDYFRLPDGPVFLKICGEASCNGIPNDYIQVLAKKFGAAVVSLEHRYYGKSSPFKILTTKNLQFLSSKQALFDLAACRQFYQDSLNLKHNRLNAQNPWFTFGISYSGALSAWFRLKFPHLTCGSLASSAVVEAVYNFTDFDRQIGISAGEECKAALKEINQLVEKKFSTNETELKAMFDASQLQIAGDFLYLLADAAATAFQYGNPDALCSPIVEAKNAGHDLLDAYATYVKDYYIGSFGAKVESYDQSSLKDPSNTDRLWWFQVCTEVAYFQVAPSNDSLRSSKLDARYHLDLCKNVFGEGIYPDVDATNLYYGGKNIAGSKIVFANGSQDPWQGATKQSSSPNIPSYTVTCHNCGHGVDMRGCPQIPLNLEGNAQNCSSPEAVNKTRQHIIDNIDLWLSQCEGKGRKSE</sequence>
<dbReference type="SUPFAM" id="SSF53474">
    <property type="entry name" value="alpha/beta-Hydrolases"/>
    <property type="match status" value="1"/>
</dbReference>
<dbReference type="FunFam" id="3.40.50.1820:FF:000190">
    <property type="entry name" value="Prolyl carboxypeptidase like protein"/>
    <property type="match status" value="1"/>
</dbReference>
<keyword evidence="5" id="KW-0325">Glycoprotein</keyword>
<dbReference type="FunFam" id="1.20.120.980:FF:000005">
    <property type="entry name" value="Clan SC, family S28, unassigned serine peptidase"/>
    <property type="match status" value="1"/>
</dbReference>
<dbReference type="GO" id="GO:0005773">
    <property type="term" value="C:vacuole"/>
    <property type="evidence" value="ECO:0007669"/>
    <property type="project" value="TreeGrafter"/>
</dbReference>
<evidence type="ECO:0000256" key="5">
    <source>
        <dbReference type="ARBA" id="ARBA00023180"/>
    </source>
</evidence>
<dbReference type="Pfam" id="PF05577">
    <property type="entry name" value="Peptidase_S28"/>
    <property type="match status" value="1"/>
</dbReference>
<accession>A0A7N0V0Z6</accession>
<dbReference type="InterPro" id="IPR029058">
    <property type="entry name" value="AB_hydrolase_fold"/>
</dbReference>
<evidence type="ECO:0000256" key="4">
    <source>
        <dbReference type="ARBA" id="ARBA00022801"/>
    </source>
</evidence>
<evidence type="ECO:0008006" key="8">
    <source>
        <dbReference type="Google" id="ProtNLM"/>
    </source>
</evidence>
<dbReference type="OMA" id="WQYCSEW"/>
<dbReference type="GO" id="GO:0006508">
    <property type="term" value="P:proteolysis"/>
    <property type="evidence" value="ECO:0007669"/>
    <property type="project" value="UniProtKB-KW"/>
</dbReference>
<proteinExistence type="inferred from homology"/>
<dbReference type="AlphaFoldDB" id="A0A7N0V0Z6"/>
<comment type="similarity">
    <text evidence="1">Belongs to the peptidase S28 family.</text>
</comment>
<dbReference type="EnsemblPlants" id="Kaladp0095s0848.1.v1.1">
    <property type="protein sequence ID" value="Kaladp0095s0848.1.v1.1"/>
    <property type="gene ID" value="Kaladp0095s0848.v1.1"/>
</dbReference>
<dbReference type="Proteomes" id="UP000594263">
    <property type="component" value="Unplaced"/>
</dbReference>
<keyword evidence="7" id="KW-1185">Reference proteome</keyword>
<evidence type="ECO:0000256" key="1">
    <source>
        <dbReference type="ARBA" id="ARBA00011079"/>
    </source>
</evidence>
<dbReference type="PANTHER" id="PTHR11010:SF11">
    <property type="entry name" value="THYMUS-SPECIFIC SERINE PROTEASE"/>
    <property type="match status" value="1"/>
</dbReference>
<keyword evidence="2" id="KW-0645">Protease</keyword>
<dbReference type="Gene3D" id="3.40.50.1820">
    <property type="entry name" value="alpha/beta hydrolase"/>
    <property type="match status" value="2"/>
</dbReference>
<name>A0A7N0V0Z6_KALFE</name>
<dbReference type="Gramene" id="Kaladp0095s0848.1.v1.1">
    <property type="protein sequence ID" value="Kaladp0095s0848.1.v1.1"/>
    <property type="gene ID" value="Kaladp0095s0848.v1.1"/>
</dbReference>
<evidence type="ECO:0000256" key="3">
    <source>
        <dbReference type="ARBA" id="ARBA00022729"/>
    </source>
</evidence>
<organism evidence="6 7">
    <name type="scientific">Kalanchoe fedtschenkoi</name>
    <name type="common">Lavender scallops</name>
    <name type="synonym">South American air plant</name>
    <dbReference type="NCBI Taxonomy" id="63787"/>
    <lineage>
        <taxon>Eukaryota</taxon>
        <taxon>Viridiplantae</taxon>
        <taxon>Streptophyta</taxon>
        <taxon>Embryophyta</taxon>
        <taxon>Tracheophyta</taxon>
        <taxon>Spermatophyta</taxon>
        <taxon>Magnoliopsida</taxon>
        <taxon>eudicotyledons</taxon>
        <taxon>Gunneridae</taxon>
        <taxon>Pentapetalae</taxon>
        <taxon>Saxifragales</taxon>
        <taxon>Crassulaceae</taxon>
        <taxon>Kalanchoe</taxon>
    </lineage>
</organism>
<evidence type="ECO:0000313" key="6">
    <source>
        <dbReference type="EnsemblPlants" id="Kaladp0095s0848.1.v1.1"/>
    </source>
</evidence>
<dbReference type="GO" id="GO:0008239">
    <property type="term" value="F:dipeptidyl-peptidase activity"/>
    <property type="evidence" value="ECO:0007669"/>
    <property type="project" value="TreeGrafter"/>
</dbReference>
<protein>
    <recommendedName>
        <fullName evidence="8">Serine protease EDA2</fullName>
    </recommendedName>
</protein>
<evidence type="ECO:0000256" key="2">
    <source>
        <dbReference type="ARBA" id="ARBA00022670"/>
    </source>
</evidence>
<reference evidence="6" key="1">
    <citation type="submission" date="2021-01" db="UniProtKB">
        <authorList>
            <consortium name="EnsemblPlants"/>
        </authorList>
    </citation>
    <scope>IDENTIFICATION</scope>
</reference>
<evidence type="ECO:0000313" key="7">
    <source>
        <dbReference type="Proteomes" id="UP000594263"/>
    </source>
</evidence>
<dbReference type="InterPro" id="IPR008758">
    <property type="entry name" value="Peptidase_S28"/>
</dbReference>